<reference evidence="2 3" key="1">
    <citation type="submission" date="2024-03" db="EMBL/GenBank/DDBJ databases">
        <title>Human intestinal bacterial collection.</title>
        <authorList>
            <person name="Pauvert C."/>
            <person name="Hitch T.C.A."/>
            <person name="Clavel T."/>
        </authorList>
    </citation>
    <scope>NUCLEOTIDE SEQUENCE [LARGE SCALE GENOMIC DNA]</scope>
    <source>
        <strain evidence="2 3">CLA-JM-H11</strain>
    </source>
</reference>
<evidence type="ECO:0000313" key="3">
    <source>
        <dbReference type="Proteomes" id="UP001477672"/>
    </source>
</evidence>
<dbReference type="InterPro" id="IPR006504">
    <property type="entry name" value="Tscrpt_reg_Spx/MgsR"/>
</dbReference>
<comment type="caution">
    <text evidence="2">The sequence shown here is derived from an EMBL/GenBank/DDBJ whole genome shotgun (WGS) entry which is preliminary data.</text>
</comment>
<comment type="similarity">
    <text evidence="1">Belongs to the ArsC family.</text>
</comment>
<dbReference type="SUPFAM" id="SSF52833">
    <property type="entry name" value="Thioredoxin-like"/>
    <property type="match status" value="1"/>
</dbReference>
<dbReference type="Pfam" id="PF03960">
    <property type="entry name" value="ArsC"/>
    <property type="match status" value="1"/>
</dbReference>
<evidence type="ECO:0000313" key="2">
    <source>
        <dbReference type="EMBL" id="MEQ2519066.1"/>
    </source>
</evidence>
<keyword evidence="3" id="KW-1185">Reference proteome</keyword>
<dbReference type="NCBIfam" id="TIGR01617">
    <property type="entry name" value="arsC_related"/>
    <property type="match status" value="1"/>
</dbReference>
<dbReference type="PROSITE" id="PS51353">
    <property type="entry name" value="ARSC"/>
    <property type="match status" value="1"/>
</dbReference>
<organism evidence="2 3">
    <name type="scientific">Ruthenibacterium intestinale</name>
    <dbReference type="NCBI Taxonomy" id="3133163"/>
    <lineage>
        <taxon>Bacteria</taxon>
        <taxon>Bacillati</taxon>
        <taxon>Bacillota</taxon>
        <taxon>Clostridia</taxon>
        <taxon>Eubacteriales</taxon>
        <taxon>Oscillospiraceae</taxon>
        <taxon>Ruthenibacterium</taxon>
    </lineage>
</organism>
<proteinExistence type="inferred from homology"/>
<dbReference type="PANTHER" id="PTHR30041:SF8">
    <property type="entry name" value="PROTEIN YFFB"/>
    <property type="match status" value="1"/>
</dbReference>
<name>A0ABV1GB53_9FIRM</name>
<dbReference type="CDD" id="cd03036">
    <property type="entry name" value="ArsC_like"/>
    <property type="match status" value="1"/>
</dbReference>
<dbReference type="Proteomes" id="UP001477672">
    <property type="component" value="Unassembled WGS sequence"/>
</dbReference>
<dbReference type="InterPro" id="IPR006660">
    <property type="entry name" value="Arsenate_reductase-like"/>
</dbReference>
<sequence length="116" mass="13617">MLFVWYPKCTTCQRAKKWLDAHGFVYEARDIKEENPSEAELKEWYAKSNLPLRRFFNTSGLLYKGMGLKEKLPEMSEEEQISLLAEYGMLVKRPVLVTDHQVLLGFKEAEWDSVLK</sequence>
<dbReference type="InterPro" id="IPR036249">
    <property type="entry name" value="Thioredoxin-like_sf"/>
</dbReference>
<dbReference type="RefSeq" id="WP_349214297.1">
    <property type="nucleotide sequence ID" value="NZ_JBBMFA010000034.1"/>
</dbReference>
<evidence type="ECO:0000256" key="1">
    <source>
        <dbReference type="PROSITE-ProRule" id="PRU01282"/>
    </source>
</evidence>
<protein>
    <submittedName>
        <fullName evidence="2">Arsenate reductase family protein</fullName>
    </submittedName>
</protein>
<dbReference type="PANTHER" id="PTHR30041">
    <property type="entry name" value="ARSENATE REDUCTASE"/>
    <property type="match status" value="1"/>
</dbReference>
<dbReference type="EMBL" id="JBBMFA010000034">
    <property type="protein sequence ID" value="MEQ2519066.1"/>
    <property type="molecule type" value="Genomic_DNA"/>
</dbReference>
<dbReference type="Gene3D" id="3.40.30.10">
    <property type="entry name" value="Glutaredoxin"/>
    <property type="match status" value="1"/>
</dbReference>
<gene>
    <name evidence="2" type="ORF">WMO24_01230</name>
</gene>
<dbReference type="PROSITE" id="PS51354">
    <property type="entry name" value="GLUTAREDOXIN_2"/>
    <property type="match status" value="1"/>
</dbReference>
<accession>A0ABV1GB53</accession>